<keyword evidence="1" id="KW-1185">Reference proteome</keyword>
<sequence length="122" mass="13926">MIPIHSEYRRNQNTTMNTVLYYIRPRNQTFLALEAEQVTVAGLLTCEKKDSVPESHIDDIRQKVSRILFSKDDLNKEQVKVAISSTVQRILNICSAPHRISKQLVVKRTASFIALKTISGRT</sequence>
<protein>
    <submittedName>
        <fullName evidence="2">Uncharacterized protein</fullName>
    </submittedName>
</protein>
<organism evidence="1 2">
    <name type="scientific">Romanomermis culicivorax</name>
    <name type="common">Nematode worm</name>
    <dbReference type="NCBI Taxonomy" id="13658"/>
    <lineage>
        <taxon>Eukaryota</taxon>
        <taxon>Metazoa</taxon>
        <taxon>Ecdysozoa</taxon>
        <taxon>Nematoda</taxon>
        <taxon>Enoplea</taxon>
        <taxon>Dorylaimia</taxon>
        <taxon>Mermithida</taxon>
        <taxon>Mermithoidea</taxon>
        <taxon>Mermithidae</taxon>
        <taxon>Romanomermis</taxon>
    </lineage>
</organism>
<accession>A0A915JI80</accession>
<name>A0A915JI80_ROMCU</name>
<dbReference type="Proteomes" id="UP000887565">
    <property type="component" value="Unplaced"/>
</dbReference>
<evidence type="ECO:0000313" key="1">
    <source>
        <dbReference type="Proteomes" id="UP000887565"/>
    </source>
</evidence>
<dbReference type="WBParaSite" id="nRc.2.0.1.t25792-RA">
    <property type="protein sequence ID" value="nRc.2.0.1.t25792-RA"/>
    <property type="gene ID" value="nRc.2.0.1.g25792"/>
</dbReference>
<proteinExistence type="predicted"/>
<reference evidence="2" key="1">
    <citation type="submission" date="2022-11" db="UniProtKB">
        <authorList>
            <consortium name="WormBaseParasite"/>
        </authorList>
    </citation>
    <scope>IDENTIFICATION</scope>
</reference>
<evidence type="ECO:0000313" key="2">
    <source>
        <dbReference type="WBParaSite" id="nRc.2.0.1.t25792-RA"/>
    </source>
</evidence>
<dbReference type="AlphaFoldDB" id="A0A915JI80"/>